<dbReference type="RefSeq" id="WP_180551312.1">
    <property type="nucleotide sequence ID" value="NZ_DAIPTI010000021.1"/>
</dbReference>
<sequence>MSSTMTHKGQTARIEFDDRDNILVGRLVGITDVVSFHAESVAELRAAFEEAVDDYLETCARIGKAPQQPASGKMMLRVAPEVHSAALMAAQAAGVSLNQWAARVLGEAARA</sequence>
<proteinExistence type="predicted"/>
<dbReference type="AlphaFoldDB" id="A0A853IR41"/>
<organism evidence="1 2">
    <name type="scientific">Ottowia beijingensis</name>
    <dbReference type="NCBI Taxonomy" id="1207057"/>
    <lineage>
        <taxon>Bacteria</taxon>
        <taxon>Pseudomonadati</taxon>
        <taxon>Pseudomonadota</taxon>
        <taxon>Betaproteobacteria</taxon>
        <taxon>Burkholderiales</taxon>
        <taxon>Comamonadaceae</taxon>
        <taxon>Ottowia</taxon>
    </lineage>
</organism>
<dbReference type="SUPFAM" id="SSF47598">
    <property type="entry name" value="Ribbon-helix-helix"/>
    <property type="match status" value="1"/>
</dbReference>
<evidence type="ECO:0000313" key="2">
    <source>
        <dbReference type="Proteomes" id="UP000589716"/>
    </source>
</evidence>
<dbReference type="EMBL" id="JACCKX010000001">
    <property type="protein sequence ID" value="NZA03053.1"/>
    <property type="molecule type" value="Genomic_DNA"/>
</dbReference>
<dbReference type="Pfam" id="PF05534">
    <property type="entry name" value="HicB"/>
    <property type="match status" value="1"/>
</dbReference>
<dbReference type="Proteomes" id="UP000589716">
    <property type="component" value="Unassembled WGS sequence"/>
</dbReference>
<dbReference type="SUPFAM" id="SSF143100">
    <property type="entry name" value="TTHA1013/TTHA0281-like"/>
    <property type="match status" value="1"/>
</dbReference>
<name>A0A853IR41_9BURK</name>
<gene>
    <name evidence="1" type="ORF">H0I39_17390</name>
</gene>
<dbReference type="InterPro" id="IPR008651">
    <property type="entry name" value="Uncharacterised_HicB"/>
</dbReference>
<comment type="caution">
    <text evidence="1">The sequence shown here is derived from an EMBL/GenBank/DDBJ whole genome shotgun (WGS) entry which is preliminary data.</text>
</comment>
<dbReference type="GO" id="GO:0006355">
    <property type="term" value="P:regulation of DNA-templated transcription"/>
    <property type="evidence" value="ECO:0007669"/>
    <property type="project" value="InterPro"/>
</dbReference>
<protein>
    <submittedName>
        <fullName evidence="1">Type II toxin-antitoxin system HicB family antitoxin</fullName>
    </submittedName>
</protein>
<dbReference type="InterPro" id="IPR035069">
    <property type="entry name" value="TTHA1013/TTHA0281-like"/>
</dbReference>
<reference evidence="1 2" key="1">
    <citation type="submission" date="2020-07" db="EMBL/GenBank/DDBJ databases">
        <authorList>
            <person name="Maaloum M."/>
        </authorList>
    </citation>
    <scope>NUCLEOTIDE SEQUENCE [LARGE SCALE GENOMIC DNA]</scope>
    <source>
        <strain evidence="1 2">GCS-AN-3</strain>
    </source>
</reference>
<keyword evidence="2" id="KW-1185">Reference proteome</keyword>
<accession>A0A853IR41</accession>
<evidence type="ECO:0000313" key="1">
    <source>
        <dbReference type="EMBL" id="NZA03053.1"/>
    </source>
</evidence>
<dbReference type="InterPro" id="IPR010985">
    <property type="entry name" value="Ribbon_hlx_hlx"/>
</dbReference>